<feature type="domain" description="RING-type" evidence="6">
    <location>
        <begin position="235"/>
        <end position="279"/>
    </location>
</feature>
<evidence type="ECO:0000256" key="1">
    <source>
        <dbReference type="ARBA" id="ARBA00022723"/>
    </source>
</evidence>
<dbReference type="InterPro" id="IPR013083">
    <property type="entry name" value="Znf_RING/FYVE/PHD"/>
</dbReference>
<dbReference type="AlphaFoldDB" id="A0AAV7JXN8"/>
<dbReference type="Pfam" id="PF14634">
    <property type="entry name" value="zf-RING_5"/>
    <property type="match status" value="1"/>
</dbReference>
<dbReference type="GO" id="GO:0008270">
    <property type="term" value="F:zinc ion binding"/>
    <property type="evidence" value="ECO:0007669"/>
    <property type="project" value="UniProtKB-KW"/>
</dbReference>
<protein>
    <submittedName>
        <fullName evidence="8">Uncharacterized protein</fullName>
    </submittedName>
</protein>
<dbReference type="Pfam" id="PF00041">
    <property type="entry name" value="fn3"/>
    <property type="match status" value="1"/>
</dbReference>
<dbReference type="PANTHER" id="PTHR25462:SF296">
    <property type="entry name" value="MEIOTIC P26, ISOFORM F"/>
    <property type="match status" value="1"/>
</dbReference>
<dbReference type="SUPFAM" id="SSF49265">
    <property type="entry name" value="Fibronectin type III"/>
    <property type="match status" value="1"/>
</dbReference>
<evidence type="ECO:0000313" key="8">
    <source>
        <dbReference type="EMBL" id="KAI6653699.1"/>
    </source>
</evidence>
<dbReference type="Proteomes" id="UP001165289">
    <property type="component" value="Unassembled WGS sequence"/>
</dbReference>
<dbReference type="SUPFAM" id="SSF57850">
    <property type="entry name" value="RING/U-box"/>
    <property type="match status" value="1"/>
</dbReference>
<feature type="region of interest" description="Disordered" evidence="5">
    <location>
        <begin position="772"/>
        <end position="798"/>
    </location>
</feature>
<dbReference type="PANTHER" id="PTHR25462">
    <property type="entry name" value="BONUS, ISOFORM C-RELATED"/>
    <property type="match status" value="1"/>
</dbReference>
<organism evidence="8 9">
    <name type="scientific">Oopsacas minuta</name>
    <dbReference type="NCBI Taxonomy" id="111878"/>
    <lineage>
        <taxon>Eukaryota</taxon>
        <taxon>Metazoa</taxon>
        <taxon>Porifera</taxon>
        <taxon>Hexactinellida</taxon>
        <taxon>Hexasterophora</taxon>
        <taxon>Lyssacinosida</taxon>
        <taxon>Leucopsacidae</taxon>
        <taxon>Oopsacas</taxon>
    </lineage>
</organism>
<dbReference type="Gene3D" id="3.30.40.10">
    <property type="entry name" value="Zinc/RING finger domain, C3HC4 (zinc finger)"/>
    <property type="match status" value="1"/>
</dbReference>
<dbReference type="PROSITE" id="PS00518">
    <property type="entry name" value="ZF_RING_1"/>
    <property type="match status" value="1"/>
</dbReference>
<keyword evidence="2 4" id="KW-0863">Zinc-finger</keyword>
<dbReference type="SMART" id="SM00060">
    <property type="entry name" value="FN3"/>
    <property type="match status" value="1"/>
</dbReference>
<evidence type="ECO:0000256" key="5">
    <source>
        <dbReference type="SAM" id="MobiDB-lite"/>
    </source>
</evidence>
<dbReference type="InterPro" id="IPR003961">
    <property type="entry name" value="FN3_dom"/>
</dbReference>
<dbReference type="InterPro" id="IPR047153">
    <property type="entry name" value="TRIM45/56/19-like"/>
</dbReference>
<dbReference type="PROSITE" id="PS50853">
    <property type="entry name" value="FN3"/>
    <property type="match status" value="1"/>
</dbReference>
<keyword evidence="9" id="KW-1185">Reference proteome</keyword>
<dbReference type="Gene3D" id="3.30.160.60">
    <property type="entry name" value="Classic Zinc Finger"/>
    <property type="match status" value="1"/>
</dbReference>
<dbReference type="InterPro" id="IPR013783">
    <property type="entry name" value="Ig-like_fold"/>
</dbReference>
<dbReference type="InterPro" id="IPR001841">
    <property type="entry name" value="Znf_RING"/>
</dbReference>
<sequence>MALHLEETNLPQAHLIAQNQRRISNPAILSIPQQQHATTQPNLVTSISESEMQLSPGLNLNHYGVVDPLIPTTMPSLVSQIPANPLLHPVQLPPTNLVHSHLISNPQLVHSTPILSTSLPHPPNQLFEFTHPIPPTSNPIPPLVLTNGLITVSTTTRTDGSLNGSEYRGCEPNVTRMVASNFPSKSSPISINTDGSINISDPSATLRKEHSYDFGSYRSIGDAGLEKNSLPNLECNVCSEMFSGMNDKQPRVLGCGHTFCSKCLTQLVAHNTIECPACRKITALPNNLLSGLPINYALVDASDNLPVQTLLICQSCSQREAIMFCSLCGPNGFKLCEECSVDEHDRPSAIARTHNPILITDMSSNSPSDITCSIHGFKADFFDSNTNLFLCQHCMNSQEDSLLNITPEPLSDAVKRRRAKLHFLLQRLGIYTSRVQRARHEMQDILADLRPSADAALKTIRDDIAKYESALQRRRAVLMNAVEQEYSIRLERLQNQQQQLAISASSIASSNDMANILLQKKPPEFLPNSDSAIQAIERVLSEENSSHLRTLVQPGIPVMMDEAFLKQLDDLGAVGGGPVPTNIVCVHKKGLFYLEWDPPDCKVTRYEIEREFVPSINRGSVEVLLAESQTCSFSMDAARGGQARIDGLCPGARYKFRARSENAAGWGVWSEYIDGSFHDFPLEIGYTGEIVDISIPIDGTYAIQTRGAKAADGLMSKGGCGADITAIFYLSGGDRLEILCGGMSQRHASSSGGGGGTFVSVNGRNNPLIVAGGGGGTRGYDEDDPDGQDGSVEEWGRNGVGRYYAEGGKKGGNGKDAVIRDLSHGYGGAGYFNNSSTGKCFMNGGDAGECGGFGGGGAIGSLGGGGGGGYSGGGGGFSGGGGGSYIREDGKDILKKTGHDNHGVVIIKQLSYQAGNSPEDTQDISEGDCESILSLTSKSNELDMLLQNGAKKSSDKI</sequence>
<evidence type="ECO:0000256" key="4">
    <source>
        <dbReference type="PROSITE-ProRule" id="PRU00175"/>
    </source>
</evidence>
<evidence type="ECO:0000313" key="9">
    <source>
        <dbReference type="Proteomes" id="UP001165289"/>
    </source>
</evidence>
<dbReference type="Gene3D" id="2.60.40.10">
    <property type="entry name" value="Immunoglobulins"/>
    <property type="match status" value="1"/>
</dbReference>
<dbReference type="SMART" id="SM00184">
    <property type="entry name" value="RING"/>
    <property type="match status" value="1"/>
</dbReference>
<keyword evidence="3" id="KW-0862">Zinc</keyword>
<accession>A0AAV7JXN8</accession>
<proteinExistence type="predicted"/>
<feature type="domain" description="Fibronectin type-III" evidence="7">
    <location>
        <begin position="577"/>
        <end position="683"/>
    </location>
</feature>
<evidence type="ECO:0000259" key="6">
    <source>
        <dbReference type="PROSITE" id="PS50089"/>
    </source>
</evidence>
<dbReference type="EMBL" id="JAKMXF010000255">
    <property type="protein sequence ID" value="KAI6653699.1"/>
    <property type="molecule type" value="Genomic_DNA"/>
</dbReference>
<dbReference type="InterPro" id="IPR036116">
    <property type="entry name" value="FN3_sf"/>
</dbReference>
<keyword evidence="1" id="KW-0479">Metal-binding</keyword>
<dbReference type="InterPro" id="IPR017907">
    <property type="entry name" value="Znf_RING_CS"/>
</dbReference>
<dbReference type="PROSITE" id="PS50089">
    <property type="entry name" value="ZF_RING_2"/>
    <property type="match status" value="1"/>
</dbReference>
<name>A0AAV7JXN8_9METZ</name>
<reference evidence="8 9" key="1">
    <citation type="journal article" date="2023" name="BMC Biol.">
        <title>The compact genome of the sponge Oopsacas minuta (Hexactinellida) is lacking key metazoan core genes.</title>
        <authorList>
            <person name="Santini S."/>
            <person name="Schenkelaars Q."/>
            <person name="Jourda C."/>
            <person name="Duchesne M."/>
            <person name="Belahbib H."/>
            <person name="Rocher C."/>
            <person name="Selva M."/>
            <person name="Riesgo A."/>
            <person name="Vervoort M."/>
            <person name="Leys S.P."/>
            <person name="Kodjabachian L."/>
            <person name="Le Bivic A."/>
            <person name="Borchiellini C."/>
            <person name="Claverie J.M."/>
            <person name="Renard E."/>
        </authorList>
    </citation>
    <scope>NUCLEOTIDE SEQUENCE [LARGE SCALE GENOMIC DNA]</scope>
    <source>
        <strain evidence="8">SPO-2</strain>
    </source>
</reference>
<evidence type="ECO:0000256" key="2">
    <source>
        <dbReference type="ARBA" id="ARBA00022771"/>
    </source>
</evidence>
<evidence type="ECO:0000259" key="7">
    <source>
        <dbReference type="PROSITE" id="PS50853"/>
    </source>
</evidence>
<comment type="caution">
    <text evidence="8">The sequence shown here is derived from an EMBL/GenBank/DDBJ whole genome shotgun (WGS) entry which is preliminary data.</text>
</comment>
<dbReference type="CDD" id="cd19757">
    <property type="entry name" value="Bbox1"/>
    <property type="match status" value="1"/>
</dbReference>
<dbReference type="CDD" id="cd00063">
    <property type="entry name" value="FN3"/>
    <property type="match status" value="1"/>
</dbReference>
<gene>
    <name evidence="8" type="ORF">LOD99_3203</name>
</gene>
<evidence type="ECO:0000256" key="3">
    <source>
        <dbReference type="ARBA" id="ARBA00022833"/>
    </source>
</evidence>